<dbReference type="InterPro" id="IPR004089">
    <property type="entry name" value="MCPsignal_dom"/>
</dbReference>
<feature type="domain" description="Methyl-accepting transducer" evidence="3">
    <location>
        <begin position="231"/>
        <end position="301"/>
    </location>
</feature>
<feature type="region of interest" description="Disordered" evidence="2">
    <location>
        <begin position="425"/>
        <end position="444"/>
    </location>
</feature>
<sequence length="444" mass="46741">MQDNALNNQSARHEAAQVLMLGIGDEIFAIEASLVRDSATKAQGDFGRGYRGELTRSAQELTGVCAALQGRCARSASFTGQAATRARELSLAVGRAIVSLQGGDSARQRLEHVGAGLELAPHVLAASSEHDDDAQTANLLIRLETAQLGGAAKDLGRDLATISAALNRVGRDTQALVELGRGLIGDDADGASSFLESLQRTLCEAAELTRKCEAARAPVDRVARAVGVMMSEFDETIEALNAIIRDISRIGVNSGLKAARLGAEGRGLIVIAQELKDVARHISDEGKQLAPVVALLQQATKGLDRTQSQGGGQIAAIDATLRTVLDQLRQSNLRLSGGLAELTKDAAEFGAVLGNAQSNILAMELVNETLRDLVQSIGAGVAPGEFATEDQEERVCGRVGDLVSAFYTMAVERDIHRAVLASVNAPPADRQTPDGPMEDLLWSA</sequence>
<evidence type="ECO:0000313" key="5">
    <source>
        <dbReference type="Proteomes" id="UP000236286"/>
    </source>
</evidence>
<protein>
    <recommendedName>
        <fullName evidence="3">Methyl-accepting transducer domain-containing protein</fullName>
    </recommendedName>
</protein>
<comment type="caution">
    <text evidence="4">The sequence shown here is derived from an EMBL/GenBank/DDBJ whole genome shotgun (WGS) entry which is preliminary data.</text>
</comment>
<dbReference type="Gene3D" id="1.10.287.950">
    <property type="entry name" value="Methyl-accepting chemotaxis protein"/>
    <property type="match status" value="1"/>
</dbReference>
<evidence type="ECO:0000259" key="3">
    <source>
        <dbReference type="PROSITE" id="PS50111"/>
    </source>
</evidence>
<dbReference type="PROSITE" id="PS50111">
    <property type="entry name" value="CHEMOTAXIS_TRANSDUC_2"/>
    <property type="match status" value="1"/>
</dbReference>
<dbReference type="RefSeq" id="WP_102844650.1">
    <property type="nucleotide sequence ID" value="NZ_PDZR01000020.1"/>
</dbReference>
<dbReference type="SUPFAM" id="SSF58104">
    <property type="entry name" value="Methyl-accepting chemotaxis protein (MCP) signaling domain"/>
    <property type="match status" value="1"/>
</dbReference>
<dbReference type="GO" id="GO:0016020">
    <property type="term" value="C:membrane"/>
    <property type="evidence" value="ECO:0007669"/>
    <property type="project" value="InterPro"/>
</dbReference>
<dbReference type="OrthoDB" id="9816265at2"/>
<dbReference type="Proteomes" id="UP000236286">
    <property type="component" value="Unassembled WGS sequence"/>
</dbReference>
<proteinExistence type="predicted"/>
<evidence type="ECO:0000256" key="1">
    <source>
        <dbReference type="PROSITE-ProRule" id="PRU00284"/>
    </source>
</evidence>
<organism evidence="4 5">
    <name type="scientific">Methylocella silvestris</name>
    <dbReference type="NCBI Taxonomy" id="199596"/>
    <lineage>
        <taxon>Bacteria</taxon>
        <taxon>Pseudomonadati</taxon>
        <taxon>Pseudomonadota</taxon>
        <taxon>Alphaproteobacteria</taxon>
        <taxon>Hyphomicrobiales</taxon>
        <taxon>Beijerinckiaceae</taxon>
        <taxon>Methylocella</taxon>
    </lineage>
</organism>
<keyword evidence="1" id="KW-0807">Transducer</keyword>
<dbReference type="AlphaFoldDB" id="A0A2J7TE89"/>
<evidence type="ECO:0000313" key="4">
    <source>
        <dbReference type="EMBL" id="PNG25063.1"/>
    </source>
</evidence>
<reference evidence="4 5" key="1">
    <citation type="submission" date="2017-10" db="EMBL/GenBank/DDBJ databases">
        <title>Genome announcement of Methylocella silvestris TVC from permafrost.</title>
        <authorList>
            <person name="Wang J."/>
            <person name="Geng K."/>
            <person name="Ul-Haque F."/>
            <person name="Crombie A.T."/>
            <person name="Street L.E."/>
            <person name="Wookey P.A."/>
            <person name="Murrell J.C."/>
            <person name="Pratscher J."/>
        </authorList>
    </citation>
    <scope>NUCLEOTIDE SEQUENCE [LARGE SCALE GENOMIC DNA]</scope>
    <source>
        <strain evidence="4 5">TVC</strain>
    </source>
</reference>
<name>A0A2J7TE89_METSI</name>
<dbReference type="EMBL" id="PDZR01000020">
    <property type="protein sequence ID" value="PNG25063.1"/>
    <property type="molecule type" value="Genomic_DNA"/>
</dbReference>
<dbReference type="GO" id="GO:0007165">
    <property type="term" value="P:signal transduction"/>
    <property type="evidence" value="ECO:0007669"/>
    <property type="project" value="UniProtKB-KW"/>
</dbReference>
<evidence type="ECO:0000256" key="2">
    <source>
        <dbReference type="SAM" id="MobiDB-lite"/>
    </source>
</evidence>
<accession>A0A2J7TE89</accession>
<gene>
    <name evidence="4" type="ORF">CR492_15585</name>
</gene>